<dbReference type="SUPFAM" id="SSF51905">
    <property type="entry name" value="FAD/NAD(P)-binding domain"/>
    <property type="match status" value="1"/>
</dbReference>
<keyword evidence="1" id="KW-0560">Oxidoreductase</keyword>
<comment type="caution">
    <text evidence="3">The sequence shown here is derived from an EMBL/GenBank/DDBJ whole genome shotgun (WGS) entry which is preliminary data.</text>
</comment>
<protein>
    <submittedName>
        <fullName evidence="3">FAD-binding oxidoreductase</fullName>
    </submittedName>
</protein>
<dbReference type="Proteomes" id="UP000755104">
    <property type="component" value="Unassembled WGS sequence"/>
</dbReference>
<evidence type="ECO:0000313" key="4">
    <source>
        <dbReference type="Proteomes" id="UP000755104"/>
    </source>
</evidence>
<dbReference type="EMBL" id="JAIGNO010000005">
    <property type="protein sequence ID" value="MBX7482928.1"/>
    <property type="molecule type" value="Genomic_DNA"/>
</dbReference>
<feature type="domain" description="FAD dependent oxidoreductase" evidence="2">
    <location>
        <begin position="9"/>
        <end position="398"/>
    </location>
</feature>
<proteinExistence type="predicted"/>
<dbReference type="PANTHER" id="PTHR13847">
    <property type="entry name" value="SARCOSINE DEHYDROGENASE-RELATED"/>
    <property type="match status" value="1"/>
</dbReference>
<organism evidence="3 4">
    <name type="scientific">Qipengyuania qiaonensis</name>
    <dbReference type="NCBI Taxonomy" id="2867240"/>
    <lineage>
        <taxon>Bacteria</taxon>
        <taxon>Pseudomonadati</taxon>
        <taxon>Pseudomonadota</taxon>
        <taxon>Alphaproteobacteria</taxon>
        <taxon>Sphingomonadales</taxon>
        <taxon>Erythrobacteraceae</taxon>
        <taxon>Qipengyuania</taxon>
    </lineage>
</organism>
<reference evidence="3 4" key="1">
    <citation type="submission" date="2021-08" db="EMBL/GenBank/DDBJ databases">
        <title>Comparative Genomics Analysis of the Genus Qipengyuania Reveals Extensive Genetic Diversity and Metabolic Versatility, Including the Description of Fifteen Novel Species.</title>
        <authorList>
            <person name="Liu Y."/>
        </authorList>
    </citation>
    <scope>NUCLEOTIDE SEQUENCE [LARGE SCALE GENOMIC DNA]</scope>
    <source>
        <strain evidence="3 4">6D47A</strain>
    </source>
</reference>
<dbReference type="InterPro" id="IPR006076">
    <property type="entry name" value="FAD-dep_OxRdtase"/>
</dbReference>
<accession>A0ABS7J7L9</accession>
<dbReference type="Gene3D" id="3.30.9.10">
    <property type="entry name" value="D-Amino Acid Oxidase, subunit A, domain 2"/>
    <property type="match status" value="1"/>
</dbReference>
<name>A0ABS7J7L9_9SPHN</name>
<dbReference type="InterPro" id="IPR036188">
    <property type="entry name" value="FAD/NAD-bd_sf"/>
</dbReference>
<dbReference type="Pfam" id="PF01266">
    <property type="entry name" value="DAO"/>
    <property type="match status" value="1"/>
</dbReference>
<dbReference type="Gene3D" id="3.50.50.60">
    <property type="entry name" value="FAD/NAD(P)-binding domain"/>
    <property type="match status" value="2"/>
</dbReference>
<dbReference type="RefSeq" id="WP_221558179.1">
    <property type="nucleotide sequence ID" value="NZ_JAIGNO010000005.1"/>
</dbReference>
<dbReference type="PANTHER" id="PTHR13847:SF289">
    <property type="entry name" value="GLYCINE OXIDASE"/>
    <property type="match status" value="1"/>
</dbReference>
<gene>
    <name evidence="3" type="ORF">K3174_10320</name>
</gene>
<evidence type="ECO:0000313" key="3">
    <source>
        <dbReference type="EMBL" id="MBX7482928.1"/>
    </source>
</evidence>
<sequence>MAAPRSHNDAIIIGDGVIGLACAIALQRSGIQTLIVAPDEPWRGASWGNAGHIAIEQVEPLAAPATFRSFPRRLFMFGGPLALPPRAIAAWLPFAARLARFSTPARFTRGKAALGALLSEALPAWQRLLADSDASALLRETGHFVVWETDGTAAAGIARWQASEIGKTSFRSVSQDELDELRTLIRVPIAGAIRFHGSAQITDNRRLGEVLHARFCALGGRVHRARAVHIAGVSQAKVTLDDDTVLTCDVVLVAAGAASAPLLEELGEKVPLIAERGYHVESASTDWPFGTPPVVFEDRSLIVTRFAEAVRAASFAEFAPLSLPPDPRKWARLRAHVSALGCSFGEPASEWVGARPTLPDYLPAIGRLARQPAIAYAFGHQHLGLTLAAVTGEAIAAMVGGEAPTVDLSPFDLARFA</sequence>
<keyword evidence="4" id="KW-1185">Reference proteome</keyword>
<evidence type="ECO:0000259" key="2">
    <source>
        <dbReference type="Pfam" id="PF01266"/>
    </source>
</evidence>
<evidence type="ECO:0000256" key="1">
    <source>
        <dbReference type="ARBA" id="ARBA00023002"/>
    </source>
</evidence>
<dbReference type="SUPFAM" id="SSF54373">
    <property type="entry name" value="FAD-linked reductases, C-terminal domain"/>
    <property type="match status" value="1"/>
</dbReference>